<dbReference type="InterPro" id="IPR008949">
    <property type="entry name" value="Isoprenoid_synthase_dom_sf"/>
</dbReference>
<dbReference type="Pfam" id="PF00494">
    <property type="entry name" value="SQS_PSY"/>
    <property type="match status" value="1"/>
</dbReference>
<evidence type="ECO:0000313" key="1">
    <source>
        <dbReference type="EMBL" id="GGB54175.1"/>
    </source>
</evidence>
<dbReference type="GO" id="GO:0016765">
    <property type="term" value="F:transferase activity, transferring alkyl or aryl (other than methyl) groups"/>
    <property type="evidence" value="ECO:0007669"/>
    <property type="project" value="UniProtKB-ARBA"/>
</dbReference>
<name>A0A916TKV0_9HYPH</name>
<proteinExistence type="predicted"/>
<dbReference type="SUPFAM" id="SSF48576">
    <property type="entry name" value="Terpenoid synthases"/>
    <property type="match status" value="1"/>
</dbReference>
<protein>
    <submittedName>
        <fullName evidence="1">Phytoene synthase</fullName>
    </submittedName>
</protein>
<gene>
    <name evidence="1" type="ORF">GCM10011316_27760</name>
</gene>
<reference evidence="1" key="1">
    <citation type="journal article" date="2014" name="Int. J. Syst. Evol. Microbiol.">
        <title>Complete genome sequence of Corynebacterium casei LMG S-19264T (=DSM 44701T), isolated from a smear-ripened cheese.</title>
        <authorList>
            <consortium name="US DOE Joint Genome Institute (JGI-PGF)"/>
            <person name="Walter F."/>
            <person name="Albersmeier A."/>
            <person name="Kalinowski J."/>
            <person name="Ruckert C."/>
        </authorList>
    </citation>
    <scope>NUCLEOTIDE SEQUENCE</scope>
    <source>
        <strain evidence="1">CGMCC 1.12426</strain>
    </source>
</reference>
<dbReference type="PANTHER" id="PTHR31480">
    <property type="entry name" value="BIFUNCTIONAL LYCOPENE CYCLASE/PHYTOENE SYNTHASE"/>
    <property type="match status" value="1"/>
</dbReference>
<sequence>MTTVLMTSDFDHAAESLRTQDWNRYMSVLFADKAHRPGLFALYAFNAEIARVRQMISDPLPGEVRLQWWRDLLNGVEHGEVAGNPNAAALQRTIATYRLPVGAFQDLIDARVFDLYDDPMPSLHDLEGYAGETTSAIFQIAGMILNGGKDPGTATVAGHAGVAYALTGLMRSLPYHASRRQVFLPSDLLARHGVRIETVFQGQTTPELKAALYEMRDHVRHHLKRVRENLDAITPRIAAAYLPLALVEPYLKKLEVPDHDPLKELAEVSKLRRQWLLWRASRKPVSRI</sequence>
<reference evidence="1" key="2">
    <citation type="submission" date="2020-09" db="EMBL/GenBank/DDBJ databases">
        <authorList>
            <person name="Sun Q."/>
            <person name="Zhou Y."/>
        </authorList>
    </citation>
    <scope>NUCLEOTIDE SEQUENCE</scope>
    <source>
        <strain evidence="1">CGMCC 1.12426</strain>
    </source>
</reference>
<dbReference type="InterPro" id="IPR002060">
    <property type="entry name" value="Squ/phyt_synthse"/>
</dbReference>
<dbReference type="AlphaFoldDB" id="A0A916TKV0"/>
<accession>A0A916TKV0</accession>
<comment type="caution">
    <text evidence="1">The sequence shown here is derived from an EMBL/GenBank/DDBJ whole genome shotgun (WGS) entry which is preliminary data.</text>
</comment>
<dbReference type="Proteomes" id="UP000605148">
    <property type="component" value="Unassembled WGS sequence"/>
</dbReference>
<dbReference type="Gene3D" id="1.10.600.10">
    <property type="entry name" value="Farnesyl Diphosphate Synthase"/>
    <property type="match status" value="1"/>
</dbReference>
<dbReference type="EMBL" id="BMFA01000008">
    <property type="protein sequence ID" value="GGB54175.1"/>
    <property type="molecule type" value="Genomic_DNA"/>
</dbReference>
<organism evidence="1 2">
    <name type="scientific">Roseibium aquae</name>
    <dbReference type="NCBI Taxonomy" id="1323746"/>
    <lineage>
        <taxon>Bacteria</taxon>
        <taxon>Pseudomonadati</taxon>
        <taxon>Pseudomonadota</taxon>
        <taxon>Alphaproteobacteria</taxon>
        <taxon>Hyphomicrobiales</taxon>
        <taxon>Stappiaceae</taxon>
        <taxon>Roseibium</taxon>
    </lineage>
</organism>
<evidence type="ECO:0000313" key="2">
    <source>
        <dbReference type="Proteomes" id="UP000605148"/>
    </source>
</evidence>
<keyword evidence="2" id="KW-1185">Reference proteome</keyword>